<dbReference type="EMBL" id="BMJY01000002">
    <property type="protein sequence ID" value="GGH37569.1"/>
    <property type="molecule type" value="Genomic_DNA"/>
</dbReference>
<reference evidence="3" key="1">
    <citation type="journal article" date="2014" name="Int. J. Syst. Evol. Microbiol.">
        <title>Complete genome sequence of Corynebacterium casei LMG S-19264T (=DSM 44701T), isolated from a smear-ripened cheese.</title>
        <authorList>
            <consortium name="US DOE Joint Genome Institute (JGI-PGF)"/>
            <person name="Walter F."/>
            <person name="Albersmeier A."/>
            <person name="Kalinowski J."/>
            <person name="Ruckert C."/>
        </authorList>
    </citation>
    <scope>NUCLEOTIDE SEQUENCE</scope>
    <source>
        <strain evidence="3">CGMCC 1.15794</strain>
    </source>
</reference>
<feature type="transmembrane region" description="Helical" evidence="2">
    <location>
        <begin position="368"/>
        <end position="386"/>
    </location>
</feature>
<feature type="region of interest" description="Disordered" evidence="1">
    <location>
        <begin position="430"/>
        <end position="455"/>
    </location>
</feature>
<evidence type="ECO:0000313" key="4">
    <source>
        <dbReference type="Proteomes" id="UP000657592"/>
    </source>
</evidence>
<keyword evidence="4" id="KW-1185">Reference proteome</keyword>
<dbReference type="AlphaFoldDB" id="A0A917IDK4"/>
<keyword evidence="2" id="KW-0812">Transmembrane</keyword>
<feature type="transmembrane region" description="Helical" evidence="2">
    <location>
        <begin position="265"/>
        <end position="284"/>
    </location>
</feature>
<gene>
    <name evidence="3" type="ORF">GCM10010921_07530</name>
</gene>
<evidence type="ECO:0000256" key="2">
    <source>
        <dbReference type="SAM" id="Phobius"/>
    </source>
</evidence>
<keyword evidence="2" id="KW-0472">Membrane</keyword>
<organism evidence="3 4">
    <name type="scientific">Microbacterium album</name>
    <dbReference type="NCBI Taxonomy" id="2053191"/>
    <lineage>
        <taxon>Bacteria</taxon>
        <taxon>Bacillati</taxon>
        <taxon>Actinomycetota</taxon>
        <taxon>Actinomycetes</taxon>
        <taxon>Micrococcales</taxon>
        <taxon>Microbacteriaceae</taxon>
        <taxon>Microbacterium</taxon>
    </lineage>
</organism>
<feature type="transmembrane region" description="Helical" evidence="2">
    <location>
        <begin position="169"/>
        <end position="188"/>
    </location>
</feature>
<name>A0A917IDK4_9MICO</name>
<feature type="transmembrane region" description="Helical" evidence="2">
    <location>
        <begin position="406"/>
        <end position="426"/>
    </location>
</feature>
<accession>A0A917IDK4</accession>
<keyword evidence="2" id="KW-1133">Transmembrane helix</keyword>
<evidence type="ECO:0000313" key="3">
    <source>
        <dbReference type="EMBL" id="GGH37569.1"/>
    </source>
</evidence>
<feature type="transmembrane region" description="Helical" evidence="2">
    <location>
        <begin position="341"/>
        <end position="361"/>
    </location>
</feature>
<feature type="transmembrane region" description="Helical" evidence="2">
    <location>
        <begin position="241"/>
        <end position="258"/>
    </location>
</feature>
<feature type="transmembrane region" description="Helical" evidence="2">
    <location>
        <begin position="194"/>
        <end position="211"/>
    </location>
</feature>
<sequence length="455" mass="47614">MSGNAIVRLARDTAILLGVLWVAFIALQWAGAAVPDRAIAQQLTASIEQGLYERSYPPNGVGGKHDAYTDCVVAGTGLGEESMSAWERGLLVPRISSCTNGGVEQIRALARGEDVEHHLYLRYWAGYTVLFRPALALGGMAAMNAVSLFALACALFAMWWVLSRRTSPLVAAALTLPLLGTSDVLVTPGGSAEHALSLATAFAGVALAAWASTRGLPALFLAAVAAGAVFNFFDLLNNPNLAWVLTAAAGPLCVAFRGGTPRRMALAALSGAAGWMIGFAAAFVQRWTTAALAAGPDAALKQVVENVAVRSGLADRPDDTVVRGLGQGTWANLAYYADMPLARVAAVAVVVAIIALLFVAARRSGARAIWMFATAALPAAVVPLWYEVMTNHSQIHSFFMYRAVPAAIGVVLAAAITALVVTRTAVEGQAPTRRAARDRTRASRRAARLGPAGEV</sequence>
<dbReference type="RefSeq" id="WP_188754913.1">
    <property type="nucleotide sequence ID" value="NZ_BMJY01000002.1"/>
</dbReference>
<evidence type="ECO:0000256" key="1">
    <source>
        <dbReference type="SAM" id="MobiDB-lite"/>
    </source>
</evidence>
<dbReference type="Proteomes" id="UP000657592">
    <property type="component" value="Unassembled WGS sequence"/>
</dbReference>
<proteinExistence type="predicted"/>
<feature type="transmembrane region" description="Helical" evidence="2">
    <location>
        <begin position="135"/>
        <end position="162"/>
    </location>
</feature>
<comment type="caution">
    <text evidence="3">The sequence shown here is derived from an EMBL/GenBank/DDBJ whole genome shotgun (WGS) entry which is preliminary data.</text>
</comment>
<reference evidence="3" key="2">
    <citation type="submission" date="2020-09" db="EMBL/GenBank/DDBJ databases">
        <authorList>
            <person name="Sun Q."/>
            <person name="Zhou Y."/>
        </authorList>
    </citation>
    <scope>NUCLEOTIDE SEQUENCE</scope>
    <source>
        <strain evidence="3">CGMCC 1.15794</strain>
    </source>
</reference>
<feature type="transmembrane region" description="Helical" evidence="2">
    <location>
        <begin position="218"/>
        <end position="235"/>
    </location>
</feature>
<protein>
    <submittedName>
        <fullName evidence="3">Uncharacterized protein</fullName>
    </submittedName>
</protein>